<dbReference type="EMBL" id="GBRH01158719">
    <property type="protein sequence ID" value="JAE39177.1"/>
    <property type="molecule type" value="Transcribed_RNA"/>
</dbReference>
<proteinExistence type="predicted"/>
<accession>A0A0A9HR48</accession>
<evidence type="ECO:0000313" key="1">
    <source>
        <dbReference type="EMBL" id="JAE39177.1"/>
    </source>
</evidence>
<name>A0A0A9HR48_ARUDO</name>
<protein>
    <submittedName>
        <fullName evidence="1">Uncharacterized protein</fullName>
    </submittedName>
</protein>
<sequence length="45" mass="5305">MFLLFRPGLFFSVSYVIFSFLVQTHMAYMAKEALCLIFFCVSWLS</sequence>
<reference evidence="1" key="2">
    <citation type="journal article" date="2015" name="Data Brief">
        <title>Shoot transcriptome of the giant reed, Arundo donax.</title>
        <authorList>
            <person name="Barrero R.A."/>
            <person name="Guerrero F.D."/>
            <person name="Moolhuijzen P."/>
            <person name="Goolsby J.A."/>
            <person name="Tidwell J."/>
            <person name="Bellgard S.E."/>
            <person name="Bellgard M.I."/>
        </authorList>
    </citation>
    <scope>NUCLEOTIDE SEQUENCE</scope>
    <source>
        <tissue evidence="1">Shoot tissue taken approximately 20 cm above the soil surface</tissue>
    </source>
</reference>
<dbReference type="AlphaFoldDB" id="A0A0A9HR48"/>
<organism evidence="1">
    <name type="scientific">Arundo donax</name>
    <name type="common">Giant reed</name>
    <name type="synonym">Donax arundinaceus</name>
    <dbReference type="NCBI Taxonomy" id="35708"/>
    <lineage>
        <taxon>Eukaryota</taxon>
        <taxon>Viridiplantae</taxon>
        <taxon>Streptophyta</taxon>
        <taxon>Embryophyta</taxon>
        <taxon>Tracheophyta</taxon>
        <taxon>Spermatophyta</taxon>
        <taxon>Magnoliopsida</taxon>
        <taxon>Liliopsida</taxon>
        <taxon>Poales</taxon>
        <taxon>Poaceae</taxon>
        <taxon>PACMAD clade</taxon>
        <taxon>Arundinoideae</taxon>
        <taxon>Arundineae</taxon>
        <taxon>Arundo</taxon>
    </lineage>
</organism>
<reference evidence="1" key="1">
    <citation type="submission" date="2014-09" db="EMBL/GenBank/DDBJ databases">
        <authorList>
            <person name="Magalhaes I.L.F."/>
            <person name="Oliveira U."/>
            <person name="Santos F.R."/>
            <person name="Vidigal T.H.D.A."/>
            <person name="Brescovit A.D."/>
            <person name="Santos A.J."/>
        </authorList>
    </citation>
    <scope>NUCLEOTIDE SEQUENCE</scope>
    <source>
        <tissue evidence="1">Shoot tissue taken approximately 20 cm above the soil surface</tissue>
    </source>
</reference>